<accession>A0A433DH95</accession>
<dbReference type="OrthoDB" id="5596319at2759"/>
<dbReference type="Proteomes" id="UP000268093">
    <property type="component" value="Unassembled WGS sequence"/>
</dbReference>
<reference evidence="1 2" key="1">
    <citation type="journal article" date="2018" name="New Phytol.">
        <title>Phylogenomics of Endogonaceae and evolution of mycorrhizas within Mucoromycota.</title>
        <authorList>
            <person name="Chang Y."/>
            <person name="Desiro A."/>
            <person name="Na H."/>
            <person name="Sandor L."/>
            <person name="Lipzen A."/>
            <person name="Clum A."/>
            <person name="Barry K."/>
            <person name="Grigoriev I.V."/>
            <person name="Martin F.M."/>
            <person name="Stajich J.E."/>
            <person name="Smith M.E."/>
            <person name="Bonito G."/>
            <person name="Spatafora J.W."/>
        </authorList>
    </citation>
    <scope>NUCLEOTIDE SEQUENCE [LARGE SCALE GENOMIC DNA]</scope>
    <source>
        <strain evidence="1 2">GMNB39</strain>
    </source>
</reference>
<feature type="non-terminal residue" evidence="1">
    <location>
        <position position="211"/>
    </location>
</feature>
<dbReference type="AlphaFoldDB" id="A0A433DH95"/>
<sequence length="211" mass="24229">SGDRKKKKFTVNTVNGPIRTFEVDSVYYVNSAENEENQRFLANIKSRQLLKLMSVRGHLASRRDCTGSYNSLLRTAIVVIRVTVHKGQDTFWTTLGVALGANYNKNELKDIKSSFAFFNAFARNAWEEQKTVVFVDEFDRLYDATNDVRRQCLETFRKIRNNNHLYEVHSITARGTSSELDKCTLSPFNIAESLTNPYFSAQQTHGTRKLQ</sequence>
<proteinExistence type="predicted"/>
<feature type="non-terminal residue" evidence="1">
    <location>
        <position position="1"/>
    </location>
</feature>
<evidence type="ECO:0000313" key="2">
    <source>
        <dbReference type="Proteomes" id="UP000268093"/>
    </source>
</evidence>
<gene>
    <name evidence="1" type="ORF">BC936DRAFT_139903</name>
</gene>
<dbReference type="EMBL" id="RBNI01001603">
    <property type="protein sequence ID" value="RUP50232.1"/>
    <property type="molecule type" value="Genomic_DNA"/>
</dbReference>
<evidence type="ECO:0000313" key="1">
    <source>
        <dbReference type="EMBL" id="RUP50232.1"/>
    </source>
</evidence>
<protein>
    <submittedName>
        <fullName evidence="1">Uncharacterized protein</fullName>
    </submittedName>
</protein>
<organism evidence="1 2">
    <name type="scientific">Jimgerdemannia flammicorona</name>
    <dbReference type="NCBI Taxonomy" id="994334"/>
    <lineage>
        <taxon>Eukaryota</taxon>
        <taxon>Fungi</taxon>
        <taxon>Fungi incertae sedis</taxon>
        <taxon>Mucoromycota</taxon>
        <taxon>Mucoromycotina</taxon>
        <taxon>Endogonomycetes</taxon>
        <taxon>Endogonales</taxon>
        <taxon>Endogonaceae</taxon>
        <taxon>Jimgerdemannia</taxon>
    </lineage>
</organism>
<keyword evidence="2" id="KW-1185">Reference proteome</keyword>
<name>A0A433DH95_9FUNG</name>
<comment type="caution">
    <text evidence="1">The sequence shown here is derived from an EMBL/GenBank/DDBJ whole genome shotgun (WGS) entry which is preliminary data.</text>
</comment>